<accession>A0A1A9UYW7</accession>
<dbReference type="AlphaFoldDB" id="A0A1A9UYW7"/>
<dbReference type="VEuPathDB" id="VectorBase:GAUT020228"/>
<evidence type="ECO:0000313" key="2">
    <source>
        <dbReference type="EnsemblMetazoa" id="GAUT020228-PA"/>
    </source>
</evidence>
<proteinExistence type="predicted"/>
<sequence length="102" mass="11578">MLRKVTKISSNEFLTSPTSKTKRMCCLKVLLLYASKYKIQDSEVTEGFGGTHTPRIFFSLVPPFNYTNAVQKAPLLFYSFANIEILSFLNIFQLILDCNALS</sequence>
<organism evidence="2 3">
    <name type="scientific">Glossina austeni</name>
    <name type="common">Savannah tsetse fly</name>
    <dbReference type="NCBI Taxonomy" id="7395"/>
    <lineage>
        <taxon>Eukaryota</taxon>
        <taxon>Metazoa</taxon>
        <taxon>Ecdysozoa</taxon>
        <taxon>Arthropoda</taxon>
        <taxon>Hexapoda</taxon>
        <taxon>Insecta</taxon>
        <taxon>Pterygota</taxon>
        <taxon>Neoptera</taxon>
        <taxon>Endopterygota</taxon>
        <taxon>Diptera</taxon>
        <taxon>Brachycera</taxon>
        <taxon>Muscomorpha</taxon>
        <taxon>Hippoboscoidea</taxon>
        <taxon>Glossinidae</taxon>
        <taxon>Glossina</taxon>
    </lineage>
</organism>
<dbReference type="Proteomes" id="UP000078200">
    <property type="component" value="Unassembled WGS sequence"/>
</dbReference>
<evidence type="ECO:0000256" key="1">
    <source>
        <dbReference type="SAM" id="Phobius"/>
    </source>
</evidence>
<protein>
    <submittedName>
        <fullName evidence="2">Uncharacterized protein</fullName>
    </submittedName>
</protein>
<keyword evidence="1" id="KW-0812">Transmembrane</keyword>
<keyword evidence="1" id="KW-1133">Transmembrane helix</keyword>
<reference evidence="2" key="1">
    <citation type="submission" date="2020-05" db="UniProtKB">
        <authorList>
            <consortium name="EnsemblMetazoa"/>
        </authorList>
    </citation>
    <scope>IDENTIFICATION</scope>
    <source>
        <strain evidence="2">TTRI</strain>
    </source>
</reference>
<keyword evidence="1" id="KW-0472">Membrane</keyword>
<feature type="transmembrane region" description="Helical" evidence="1">
    <location>
        <begin position="75"/>
        <end position="96"/>
    </location>
</feature>
<keyword evidence="3" id="KW-1185">Reference proteome</keyword>
<name>A0A1A9UYW7_GLOAU</name>
<dbReference type="EnsemblMetazoa" id="GAUT020228-RA">
    <property type="protein sequence ID" value="GAUT020228-PA"/>
    <property type="gene ID" value="GAUT020228"/>
</dbReference>
<evidence type="ECO:0000313" key="3">
    <source>
        <dbReference type="Proteomes" id="UP000078200"/>
    </source>
</evidence>